<dbReference type="OrthoDB" id="2637653at2759"/>
<dbReference type="EMBL" id="JACAZH010000014">
    <property type="protein sequence ID" value="KAF7350568.1"/>
    <property type="molecule type" value="Genomic_DNA"/>
</dbReference>
<protein>
    <submittedName>
        <fullName evidence="3">Uncharacterized protein</fullName>
    </submittedName>
</protein>
<feature type="transmembrane region" description="Helical" evidence="2">
    <location>
        <begin position="198"/>
        <end position="218"/>
    </location>
</feature>
<sequence length="333" mass="37015">MVVSPLLTVRLRLEALISNYRRPWTAIKCLFFFVRYFPLLLQLSVGFFSPKEIYYSYLNPCCTRSILFVGTDITPGFNFTFPDCEVWETYKAAAALLVVAAVDYILILRVFALYDNHRYVKPLILVLFCFELLGMLVSLGFSLAGEMFDNERRCIVTYFPNSFIFYGASAVLFQTVLFLLTVIRFVQAIRAGWGKMPLLLLIIRDGTWAYLLAVLIVISDLSLYALKNHVYGGILYGWMVTAFSFSGYRILLNLGASLHHDTIPLTTLTGTVRFGWELDPESVTVPSGSGSAAVPPTGSVAPPTESVEAAASGSGAVVQSNQNVPDIEMESRV</sequence>
<reference evidence="3" key="1">
    <citation type="submission" date="2020-05" db="EMBL/GenBank/DDBJ databases">
        <title>Mycena genomes resolve the evolution of fungal bioluminescence.</title>
        <authorList>
            <person name="Tsai I.J."/>
        </authorList>
    </citation>
    <scope>NUCLEOTIDE SEQUENCE</scope>
    <source>
        <strain evidence="3">160909Yilan</strain>
    </source>
</reference>
<feature type="transmembrane region" description="Helical" evidence="2">
    <location>
        <begin position="230"/>
        <end position="251"/>
    </location>
</feature>
<feature type="transmembrane region" description="Helical" evidence="2">
    <location>
        <begin position="29"/>
        <end position="48"/>
    </location>
</feature>
<feature type="compositionally biased region" description="Low complexity" evidence="1">
    <location>
        <begin position="305"/>
        <end position="318"/>
    </location>
</feature>
<feature type="transmembrane region" description="Helical" evidence="2">
    <location>
        <begin position="163"/>
        <end position="186"/>
    </location>
</feature>
<accession>A0A8H6XYC4</accession>
<feature type="transmembrane region" description="Helical" evidence="2">
    <location>
        <begin position="123"/>
        <end position="143"/>
    </location>
</feature>
<keyword evidence="2" id="KW-0472">Membrane</keyword>
<organism evidence="3 4">
    <name type="scientific">Mycena sanguinolenta</name>
    <dbReference type="NCBI Taxonomy" id="230812"/>
    <lineage>
        <taxon>Eukaryota</taxon>
        <taxon>Fungi</taxon>
        <taxon>Dikarya</taxon>
        <taxon>Basidiomycota</taxon>
        <taxon>Agaricomycotina</taxon>
        <taxon>Agaricomycetes</taxon>
        <taxon>Agaricomycetidae</taxon>
        <taxon>Agaricales</taxon>
        <taxon>Marasmiineae</taxon>
        <taxon>Mycenaceae</taxon>
        <taxon>Mycena</taxon>
    </lineage>
</organism>
<dbReference type="AlphaFoldDB" id="A0A8H6XYC4"/>
<keyword evidence="4" id="KW-1185">Reference proteome</keyword>
<evidence type="ECO:0000256" key="2">
    <source>
        <dbReference type="SAM" id="Phobius"/>
    </source>
</evidence>
<comment type="caution">
    <text evidence="3">The sequence shown here is derived from an EMBL/GenBank/DDBJ whole genome shotgun (WGS) entry which is preliminary data.</text>
</comment>
<keyword evidence="2" id="KW-1133">Transmembrane helix</keyword>
<feature type="region of interest" description="Disordered" evidence="1">
    <location>
        <begin position="287"/>
        <end position="333"/>
    </location>
</feature>
<name>A0A8H6XYC4_9AGAR</name>
<feature type="transmembrane region" description="Helical" evidence="2">
    <location>
        <begin position="92"/>
        <end position="111"/>
    </location>
</feature>
<evidence type="ECO:0000313" key="4">
    <source>
        <dbReference type="Proteomes" id="UP000623467"/>
    </source>
</evidence>
<keyword evidence="2" id="KW-0812">Transmembrane</keyword>
<dbReference type="Proteomes" id="UP000623467">
    <property type="component" value="Unassembled WGS sequence"/>
</dbReference>
<evidence type="ECO:0000256" key="1">
    <source>
        <dbReference type="SAM" id="MobiDB-lite"/>
    </source>
</evidence>
<evidence type="ECO:0000313" key="3">
    <source>
        <dbReference type="EMBL" id="KAF7350568.1"/>
    </source>
</evidence>
<gene>
    <name evidence="3" type="ORF">MSAN_01616600</name>
</gene>
<proteinExistence type="predicted"/>